<protein>
    <recommendedName>
        <fullName evidence="15">Cytochrome b5 heme-binding domain-containing protein</fullName>
    </recommendedName>
</protein>
<dbReference type="STRING" id="109895.A0A507EHA6"/>
<evidence type="ECO:0000256" key="8">
    <source>
        <dbReference type="ARBA" id="ARBA00022989"/>
    </source>
</evidence>
<evidence type="ECO:0000256" key="1">
    <source>
        <dbReference type="ARBA" id="ARBA00004141"/>
    </source>
</evidence>
<keyword evidence="3" id="KW-0444">Lipid biosynthesis</keyword>
<keyword evidence="5 14" id="KW-0812">Transmembrane</keyword>
<evidence type="ECO:0000256" key="7">
    <source>
        <dbReference type="ARBA" id="ARBA00022832"/>
    </source>
</evidence>
<dbReference type="Gene3D" id="3.10.120.10">
    <property type="entry name" value="Cytochrome b5-like heme/steroid binding domain"/>
    <property type="match status" value="1"/>
</dbReference>
<dbReference type="GO" id="GO:0005789">
    <property type="term" value="C:endoplasmic reticulum membrane"/>
    <property type="evidence" value="ECO:0007669"/>
    <property type="project" value="TreeGrafter"/>
</dbReference>
<keyword evidence="17" id="KW-1185">Reference proteome</keyword>
<dbReference type="SUPFAM" id="SSF55856">
    <property type="entry name" value="Cytochrome b5-like heme/steroid binding domain"/>
    <property type="match status" value="1"/>
</dbReference>
<dbReference type="PROSITE" id="PS00191">
    <property type="entry name" value="CYTOCHROME_B5_1"/>
    <property type="match status" value="1"/>
</dbReference>
<evidence type="ECO:0000256" key="11">
    <source>
        <dbReference type="ARBA" id="ARBA00023098"/>
    </source>
</evidence>
<dbReference type="CDD" id="cd03505">
    <property type="entry name" value="Delta9-FADS-like"/>
    <property type="match status" value="1"/>
</dbReference>
<dbReference type="InterPro" id="IPR036400">
    <property type="entry name" value="Cyt_B5-like_heme/steroid_sf"/>
</dbReference>
<dbReference type="GO" id="GO:0006636">
    <property type="term" value="P:unsaturated fatty acid biosynthetic process"/>
    <property type="evidence" value="ECO:0007669"/>
    <property type="project" value="InterPro"/>
</dbReference>
<organism evidence="16 17">
    <name type="scientific">Powellomyces hirtus</name>
    <dbReference type="NCBI Taxonomy" id="109895"/>
    <lineage>
        <taxon>Eukaryota</taxon>
        <taxon>Fungi</taxon>
        <taxon>Fungi incertae sedis</taxon>
        <taxon>Chytridiomycota</taxon>
        <taxon>Chytridiomycota incertae sedis</taxon>
        <taxon>Chytridiomycetes</taxon>
        <taxon>Spizellomycetales</taxon>
        <taxon>Powellomycetaceae</taxon>
        <taxon>Powellomyces</taxon>
    </lineage>
</organism>
<dbReference type="AlphaFoldDB" id="A0A507EHA6"/>
<keyword evidence="13" id="KW-0275">Fatty acid biosynthesis</keyword>
<dbReference type="GO" id="GO:0005506">
    <property type="term" value="F:iron ion binding"/>
    <property type="evidence" value="ECO:0007669"/>
    <property type="project" value="TreeGrafter"/>
</dbReference>
<keyword evidence="6" id="KW-0479">Metal-binding</keyword>
<dbReference type="PRINTS" id="PR00075">
    <property type="entry name" value="FACDDSATRASE"/>
</dbReference>
<dbReference type="GO" id="GO:0020037">
    <property type="term" value="F:heme binding"/>
    <property type="evidence" value="ECO:0007669"/>
    <property type="project" value="InterPro"/>
</dbReference>
<evidence type="ECO:0000313" key="17">
    <source>
        <dbReference type="Proteomes" id="UP000318582"/>
    </source>
</evidence>
<keyword evidence="11" id="KW-0443">Lipid metabolism</keyword>
<gene>
    <name evidence="16" type="ORF">PhCBS80983_g00023</name>
</gene>
<feature type="transmembrane region" description="Helical" evidence="14">
    <location>
        <begin position="12"/>
        <end position="33"/>
    </location>
</feature>
<keyword evidence="10" id="KW-0408">Iron</keyword>
<dbReference type="PANTHER" id="PTHR11351:SF31">
    <property type="entry name" value="DESATURASE 1, ISOFORM A-RELATED"/>
    <property type="match status" value="1"/>
</dbReference>
<evidence type="ECO:0000256" key="2">
    <source>
        <dbReference type="ARBA" id="ARBA00009295"/>
    </source>
</evidence>
<evidence type="ECO:0000256" key="3">
    <source>
        <dbReference type="ARBA" id="ARBA00022516"/>
    </source>
</evidence>
<name>A0A507EHA6_9FUNG</name>
<evidence type="ECO:0000256" key="14">
    <source>
        <dbReference type="SAM" id="Phobius"/>
    </source>
</evidence>
<evidence type="ECO:0000256" key="9">
    <source>
        <dbReference type="ARBA" id="ARBA00023002"/>
    </source>
</evidence>
<dbReference type="PROSITE" id="PS50255">
    <property type="entry name" value="CYTOCHROME_B5_2"/>
    <property type="match status" value="1"/>
</dbReference>
<keyword evidence="4" id="KW-0349">Heme</keyword>
<keyword evidence="12 14" id="KW-0472">Membrane</keyword>
<evidence type="ECO:0000313" key="16">
    <source>
        <dbReference type="EMBL" id="TPX62807.1"/>
    </source>
</evidence>
<dbReference type="PANTHER" id="PTHR11351">
    <property type="entry name" value="ACYL-COA DESATURASE"/>
    <property type="match status" value="1"/>
</dbReference>
<dbReference type="Pfam" id="PF00487">
    <property type="entry name" value="FA_desaturase"/>
    <property type="match status" value="1"/>
</dbReference>
<evidence type="ECO:0000256" key="10">
    <source>
        <dbReference type="ARBA" id="ARBA00023004"/>
    </source>
</evidence>
<dbReference type="InterPro" id="IPR018506">
    <property type="entry name" value="Cyt_B5_heme-BS"/>
</dbReference>
<dbReference type="EMBL" id="QEAQ01000001">
    <property type="protein sequence ID" value="TPX62807.1"/>
    <property type="molecule type" value="Genomic_DNA"/>
</dbReference>
<evidence type="ECO:0000256" key="13">
    <source>
        <dbReference type="ARBA" id="ARBA00023160"/>
    </source>
</evidence>
<dbReference type="InterPro" id="IPR005804">
    <property type="entry name" value="FA_desaturase_dom"/>
</dbReference>
<comment type="subcellular location">
    <subcellularLocation>
        <location evidence="1">Membrane</location>
        <topology evidence="1">Multi-pass membrane protein</topology>
    </subcellularLocation>
</comment>
<proteinExistence type="inferred from homology"/>
<feature type="transmembrane region" description="Helical" evidence="14">
    <location>
        <begin position="39"/>
        <end position="57"/>
    </location>
</feature>
<accession>A0A507EHA6</accession>
<evidence type="ECO:0000256" key="12">
    <source>
        <dbReference type="ARBA" id="ARBA00023136"/>
    </source>
</evidence>
<feature type="transmembrane region" description="Helical" evidence="14">
    <location>
        <begin position="149"/>
        <end position="170"/>
    </location>
</feature>
<dbReference type="SMART" id="SM01117">
    <property type="entry name" value="Cyt-b5"/>
    <property type="match status" value="1"/>
</dbReference>
<keyword evidence="8 14" id="KW-1133">Transmembrane helix</keyword>
<dbReference type="GO" id="GO:0004768">
    <property type="term" value="F:stearoyl-CoA 9-desaturase activity"/>
    <property type="evidence" value="ECO:0007669"/>
    <property type="project" value="InterPro"/>
</dbReference>
<evidence type="ECO:0000259" key="15">
    <source>
        <dbReference type="PROSITE" id="PS50255"/>
    </source>
</evidence>
<dbReference type="Proteomes" id="UP000318582">
    <property type="component" value="Unassembled WGS sequence"/>
</dbReference>
<dbReference type="Pfam" id="PF00173">
    <property type="entry name" value="Cyt-b5"/>
    <property type="match status" value="1"/>
</dbReference>
<dbReference type="PIRSF" id="PIRSF000345">
    <property type="entry name" value="OLE1"/>
    <property type="match status" value="1"/>
</dbReference>
<feature type="domain" description="Cytochrome b5 heme-binding" evidence="15">
    <location>
        <begin position="303"/>
        <end position="382"/>
    </location>
</feature>
<dbReference type="InterPro" id="IPR009160">
    <property type="entry name" value="Acyl-CoA_deSatase_haem/ster-bd"/>
</dbReference>
<evidence type="ECO:0000256" key="5">
    <source>
        <dbReference type="ARBA" id="ARBA00022692"/>
    </source>
</evidence>
<comment type="caution">
    <text evidence="16">The sequence shown here is derived from an EMBL/GenBank/DDBJ whole genome shotgun (WGS) entry which is preliminary data.</text>
</comment>
<evidence type="ECO:0000256" key="4">
    <source>
        <dbReference type="ARBA" id="ARBA00022617"/>
    </source>
</evidence>
<evidence type="ECO:0000256" key="6">
    <source>
        <dbReference type="ARBA" id="ARBA00022723"/>
    </source>
</evidence>
<keyword evidence="9" id="KW-0560">Oxidoreductase</keyword>
<reference evidence="16 17" key="1">
    <citation type="journal article" date="2019" name="Sci. Rep.">
        <title>Comparative genomics of chytrid fungi reveal insights into the obligate biotrophic and pathogenic lifestyle of Synchytrium endobioticum.</title>
        <authorList>
            <person name="van de Vossenberg B.T.L.H."/>
            <person name="Warris S."/>
            <person name="Nguyen H.D.T."/>
            <person name="van Gent-Pelzer M.P.E."/>
            <person name="Joly D.L."/>
            <person name="van de Geest H.C."/>
            <person name="Bonants P.J.M."/>
            <person name="Smith D.S."/>
            <person name="Levesque C.A."/>
            <person name="van der Lee T.A.J."/>
        </authorList>
    </citation>
    <scope>NUCLEOTIDE SEQUENCE [LARGE SCALE GENOMIC DNA]</scope>
    <source>
        <strain evidence="16 17">CBS 809.83</strain>
    </source>
</reference>
<dbReference type="InterPro" id="IPR001199">
    <property type="entry name" value="Cyt_B5-like_heme/steroid-bd"/>
</dbReference>
<dbReference type="InterPro" id="IPR015876">
    <property type="entry name" value="Acyl-CoA_DS"/>
</dbReference>
<comment type="similarity">
    <text evidence="2">Belongs to the fatty acid desaturase type 1 family.</text>
</comment>
<keyword evidence="7" id="KW-0276">Fatty acid metabolism</keyword>
<sequence>MVHLRDIDWMGAIVLTSMPVLSLYTLFFVPLYWKTAVWSLMYYYFTALGITAGYHRYWSHRSYEARRPYQFIMALAGAGASEGSIKWWSRHHRAHHRWTDTELDPYSAHKGFWHSHILWMFYKENPNKRGKVDISDLNRDPIVTWQHKNFVPVMLFMAFILPTLVAGLGWGDWKGGYFWAGTTRLMFVHHATFCVNSLAHWLGETSYDDRQSPRDHFITALVTMGEGYHNFHHEFPSDFRNAIRFWQYDPTKWFIWLMSCFGLTYNLNTFPDNEIQKGRLQMQTKKIEALKKKLDWGVPVTDLPSFTFEEFQTLVKQDKKQLLIVEGLIYNVETFVDYHPGGRIFIKSGIGRDVTTAFNGGVYNHHNAARNLLQGFRYGKLVGEVPEIAKSKDE</sequence>